<organism evidence="2 3">
    <name type="scientific">Trifolium medium</name>
    <dbReference type="NCBI Taxonomy" id="97028"/>
    <lineage>
        <taxon>Eukaryota</taxon>
        <taxon>Viridiplantae</taxon>
        <taxon>Streptophyta</taxon>
        <taxon>Embryophyta</taxon>
        <taxon>Tracheophyta</taxon>
        <taxon>Spermatophyta</taxon>
        <taxon>Magnoliopsida</taxon>
        <taxon>eudicotyledons</taxon>
        <taxon>Gunneridae</taxon>
        <taxon>Pentapetalae</taxon>
        <taxon>rosids</taxon>
        <taxon>fabids</taxon>
        <taxon>Fabales</taxon>
        <taxon>Fabaceae</taxon>
        <taxon>Papilionoideae</taxon>
        <taxon>50 kb inversion clade</taxon>
        <taxon>NPAAA clade</taxon>
        <taxon>Hologalegina</taxon>
        <taxon>IRL clade</taxon>
        <taxon>Trifolieae</taxon>
        <taxon>Trifolium</taxon>
    </lineage>
</organism>
<protein>
    <submittedName>
        <fullName evidence="2">Uncharacterized protein</fullName>
    </submittedName>
</protein>
<dbReference type="Proteomes" id="UP000265520">
    <property type="component" value="Unassembled WGS sequence"/>
</dbReference>
<dbReference type="EMBL" id="LXQA011161912">
    <property type="protein sequence ID" value="MCI87269.1"/>
    <property type="molecule type" value="Genomic_DNA"/>
</dbReference>
<accession>A0A392VIS9</accession>
<reference evidence="2 3" key="1">
    <citation type="journal article" date="2018" name="Front. Plant Sci.">
        <title>Red Clover (Trifolium pratense) and Zigzag Clover (T. medium) - A Picture of Genomic Similarities and Differences.</title>
        <authorList>
            <person name="Dluhosova J."/>
            <person name="Istvanek J."/>
            <person name="Nedelnik J."/>
            <person name="Repkova J."/>
        </authorList>
    </citation>
    <scope>NUCLEOTIDE SEQUENCE [LARGE SCALE GENOMIC DNA]</scope>
    <source>
        <strain evidence="3">cv. 10/8</strain>
        <tissue evidence="2">Leaf</tissue>
    </source>
</reference>
<evidence type="ECO:0000256" key="1">
    <source>
        <dbReference type="SAM" id="MobiDB-lite"/>
    </source>
</evidence>
<proteinExistence type="predicted"/>
<keyword evidence="3" id="KW-1185">Reference proteome</keyword>
<feature type="compositionally biased region" description="Acidic residues" evidence="1">
    <location>
        <begin position="26"/>
        <end position="35"/>
    </location>
</feature>
<feature type="region of interest" description="Disordered" evidence="1">
    <location>
        <begin position="1"/>
        <end position="60"/>
    </location>
</feature>
<dbReference type="AlphaFoldDB" id="A0A392VIS9"/>
<evidence type="ECO:0000313" key="3">
    <source>
        <dbReference type="Proteomes" id="UP000265520"/>
    </source>
</evidence>
<name>A0A392VIS9_9FABA</name>
<evidence type="ECO:0000313" key="2">
    <source>
        <dbReference type="EMBL" id="MCI87269.1"/>
    </source>
</evidence>
<feature type="compositionally biased region" description="Basic and acidic residues" evidence="1">
    <location>
        <begin position="1"/>
        <end position="11"/>
    </location>
</feature>
<sequence length="60" mass="6510">DDSPSPKREDVSGDAEPSIDSSDGTVQEEESDLNNEEPALVPARAPSIRIQKNHPKDLII</sequence>
<feature type="non-terminal residue" evidence="2">
    <location>
        <position position="1"/>
    </location>
</feature>
<comment type="caution">
    <text evidence="2">The sequence shown here is derived from an EMBL/GenBank/DDBJ whole genome shotgun (WGS) entry which is preliminary data.</text>
</comment>